<dbReference type="EMBL" id="NPZB01000002">
    <property type="protein sequence ID" value="PNS08341.1"/>
    <property type="molecule type" value="Genomic_DNA"/>
</dbReference>
<evidence type="ECO:0000313" key="4">
    <source>
        <dbReference type="Proteomes" id="UP000236220"/>
    </source>
</evidence>
<feature type="signal peptide" evidence="2">
    <location>
        <begin position="1"/>
        <end position="22"/>
    </location>
</feature>
<organism evidence="3 4">
    <name type="scientific">Solilutibacter silvestris</name>
    <dbReference type="NCBI Taxonomy" id="1645665"/>
    <lineage>
        <taxon>Bacteria</taxon>
        <taxon>Pseudomonadati</taxon>
        <taxon>Pseudomonadota</taxon>
        <taxon>Gammaproteobacteria</taxon>
        <taxon>Lysobacterales</taxon>
        <taxon>Lysobacteraceae</taxon>
        <taxon>Solilutibacter</taxon>
    </lineage>
</organism>
<feature type="region of interest" description="Disordered" evidence="1">
    <location>
        <begin position="30"/>
        <end position="49"/>
    </location>
</feature>
<reference evidence="3 4" key="1">
    <citation type="submission" date="2017-08" db="EMBL/GenBank/DDBJ databases">
        <title>Lysobacter sylvestris genome.</title>
        <authorList>
            <person name="Zhang D.-C."/>
            <person name="Albuquerque L."/>
            <person name="Franca L."/>
            <person name="Froufe H.J.C."/>
            <person name="Barroso C."/>
            <person name="Egas C."/>
            <person name="Da Costa M."/>
            <person name="Margesin R."/>
        </authorList>
    </citation>
    <scope>NUCLEOTIDE SEQUENCE [LARGE SCALE GENOMIC DNA]</scope>
    <source>
        <strain evidence="3 4">AM20-91</strain>
    </source>
</reference>
<dbReference type="Proteomes" id="UP000236220">
    <property type="component" value="Unassembled WGS sequence"/>
</dbReference>
<keyword evidence="2" id="KW-0732">Signal</keyword>
<evidence type="ECO:0000256" key="2">
    <source>
        <dbReference type="SAM" id="SignalP"/>
    </source>
</evidence>
<evidence type="ECO:0008006" key="5">
    <source>
        <dbReference type="Google" id="ProtNLM"/>
    </source>
</evidence>
<protein>
    <recommendedName>
        <fullName evidence="5">Secreted protein</fullName>
    </recommendedName>
</protein>
<proteinExistence type="predicted"/>
<comment type="caution">
    <text evidence="3">The sequence shown here is derived from an EMBL/GenBank/DDBJ whole genome shotgun (WGS) entry which is preliminary data.</text>
</comment>
<gene>
    <name evidence="3" type="ORF">Lysil_2517</name>
</gene>
<accession>A0A2K1PZX1</accession>
<evidence type="ECO:0000256" key="1">
    <source>
        <dbReference type="SAM" id="MobiDB-lite"/>
    </source>
</evidence>
<dbReference type="OrthoDB" id="6057883at2"/>
<keyword evidence="4" id="KW-1185">Reference proteome</keyword>
<feature type="chain" id="PRO_5014433796" description="Secreted protein" evidence="2">
    <location>
        <begin position="23"/>
        <end position="124"/>
    </location>
</feature>
<sequence>MRIDRNAMLALILLMSAGSVIAAPLQSVPASTLQQPAADEPGKGAQDLPEDVRGYILKHRMCMHFRKDAESGDADVRANATQLAKSVCPAADAATWKKLVRKYQGQDTIGGILLAERPPEIRTK</sequence>
<evidence type="ECO:0000313" key="3">
    <source>
        <dbReference type="EMBL" id="PNS08341.1"/>
    </source>
</evidence>
<dbReference type="AlphaFoldDB" id="A0A2K1PZX1"/>
<name>A0A2K1PZX1_9GAMM</name>
<dbReference type="RefSeq" id="WP_129588443.1">
    <property type="nucleotide sequence ID" value="NZ_NPZB01000002.1"/>
</dbReference>